<sequence length="1045" mass="119061">MEDVIFWELGGYKKVLEDLRQGQRSCELFMKMVQERADIEERYARSLESWRERWIQSVTKGREVGRAVQAWCACLEEATEVSQVHRACMDRLTGSKGPIVNMMGWIDEHYKRSDNNGFHLVQRLEKEFETASEEFSDEYNRAARAKEAYHTLSKEAQKARRFAEVEEQESKVNDTTKTRLFSRADKLTIRENYVRRIYKRRIAGCQGEVKDRYKEQMEGVLGKCREVESARLQCLQNQILTFISLLDMTSSSESLLESCRNRYKKVAANDPSLDVQEWLFYFHLNKFIELPAFEEYYLDEEDYEPLGKREVSTDKTKRPSGSFFQLSLFASSSEDESSGTGKSSSSSTSSESASSSASSESESEMSAPTSVSSLPRSSLQHQYDTIPQAAMSSKEHQYQTIIPSTEDEQHEGMHTDATLPHSTLSTGFPINQESQASLAKHSKDNQIIFQVENAAPRIPSEGSSVLSQHHVYDVPDRQFHSTEDADKININFSSEGNKEDIVTTHNKELGLTQSRGLLASETNVQNVTEISTPGYDNNTIIESSEQSNTSFQIEKRSEARLDSQSDHTKLPGFHSPRRNQVFSNRDNDVSNSKDLTYNNEVQDGAIGLRSFVGPYFVSKNFRWASVSPPVAAKETSQHLSETYEVKVKNDKVFRCPESAESRIGTDSVESRKFFDRETHMRNSDSVGYPRLEEPNAGVCKEDSRSRYKSEMTYELPCNGTDPVGQRTPKYESKVDMANSSNEIYSKVEKTDEDVCKEDDCNHFQPQTNNECEMRHHHYQVTDRPIKECLARWFLGKYPEYAQHEENMWEHLRSANPCRYRAAMIDAKRLMFAVGARSMICSSSDKPRALHLCNSLHRCRQCVDENEPCQCHHEGLRPLFRQHTNGGISESKDLGSDLSHFEVNREKRHHQNLECDLVYQEATNRILHLHGKLSDHNDFRQSNCGNLYAHSKESDHVFTKMEGNSLNNRCVAGAGRDTCKSIGKSSTSKGKYFQFQVHNDGYSLEKGSSEINAKNEKTPASSFCENSTISQGKPCCYLCIIVLSGD</sequence>
<keyword evidence="4" id="KW-0418">Kinase</keyword>
<dbReference type="OrthoDB" id="10255128at2759"/>
<reference evidence="4" key="1">
    <citation type="submission" date="2021-10" db="EMBL/GenBank/DDBJ databases">
        <title>Tropical sea cucumber genome reveals ecological adaptation and Cuvierian tubules defense mechanism.</title>
        <authorList>
            <person name="Chen T."/>
        </authorList>
    </citation>
    <scope>NUCLEOTIDE SEQUENCE</scope>
    <source>
        <strain evidence="4">Nanhai2018</strain>
        <tissue evidence="4">Muscle</tissue>
    </source>
</reference>
<dbReference type="Gene3D" id="1.20.1270.60">
    <property type="entry name" value="Arfaptin homology (AH) domain/BAR domain"/>
    <property type="match status" value="1"/>
</dbReference>
<dbReference type="GO" id="GO:0097320">
    <property type="term" value="P:plasma membrane tubulation"/>
    <property type="evidence" value="ECO:0007669"/>
    <property type="project" value="TreeGrafter"/>
</dbReference>
<dbReference type="SMART" id="SM00055">
    <property type="entry name" value="FCH"/>
    <property type="match status" value="1"/>
</dbReference>
<dbReference type="InterPro" id="IPR031160">
    <property type="entry name" value="F_BAR_dom"/>
</dbReference>
<feature type="compositionally biased region" description="Polar residues" evidence="2">
    <location>
        <begin position="371"/>
        <end position="381"/>
    </location>
</feature>
<dbReference type="AlphaFoldDB" id="A0A9Q0YK08"/>
<dbReference type="Pfam" id="PF00611">
    <property type="entry name" value="FCH"/>
    <property type="match status" value="1"/>
</dbReference>
<feature type="compositionally biased region" description="Polar residues" evidence="2">
    <location>
        <begin position="578"/>
        <end position="593"/>
    </location>
</feature>
<comment type="caution">
    <text evidence="4">The sequence shown here is derived from an EMBL/GenBank/DDBJ whole genome shotgun (WGS) entry which is preliminary data.</text>
</comment>
<keyword evidence="5" id="KW-1185">Reference proteome</keyword>
<dbReference type="PROSITE" id="PS51741">
    <property type="entry name" value="F_BAR"/>
    <property type="match status" value="1"/>
</dbReference>
<dbReference type="GO" id="GO:0005768">
    <property type="term" value="C:endosome"/>
    <property type="evidence" value="ECO:0007669"/>
    <property type="project" value="TreeGrafter"/>
</dbReference>
<evidence type="ECO:0000256" key="1">
    <source>
        <dbReference type="PROSITE-ProRule" id="PRU01077"/>
    </source>
</evidence>
<evidence type="ECO:0000313" key="5">
    <source>
        <dbReference type="Proteomes" id="UP001152320"/>
    </source>
</evidence>
<evidence type="ECO:0000313" key="4">
    <source>
        <dbReference type="EMBL" id="KAJ8023829.1"/>
    </source>
</evidence>
<dbReference type="PANTHER" id="PTHR23065">
    <property type="entry name" value="PROLINE-SERINE-THREONINE PHOSPHATASE INTERACTING PROTEIN 1"/>
    <property type="match status" value="1"/>
</dbReference>
<keyword evidence="1" id="KW-0175">Coiled coil</keyword>
<feature type="domain" description="F-BAR" evidence="3">
    <location>
        <begin position="1"/>
        <end position="274"/>
    </location>
</feature>
<evidence type="ECO:0000259" key="3">
    <source>
        <dbReference type="PROSITE" id="PS51741"/>
    </source>
</evidence>
<organism evidence="4 5">
    <name type="scientific">Holothuria leucospilota</name>
    <name type="common">Black long sea cucumber</name>
    <name type="synonym">Mertensiothuria leucospilota</name>
    <dbReference type="NCBI Taxonomy" id="206669"/>
    <lineage>
        <taxon>Eukaryota</taxon>
        <taxon>Metazoa</taxon>
        <taxon>Echinodermata</taxon>
        <taxon>Eleutherozoa</taxon>
        <taxon>Echinozoa</taxon>
        <taxon>Holothuroidea</taxon>
        <taxon>Aspidochirotacea</taxon>
        <taxon>Aspidochirotida</taxon>
        <taxon>Holothuriidae</taxon>
        <taxon>Holothuria</taxon>
    </lineage>
</organism>
<feature type="region of interest" description="Disordered" evidence="2">
    <location>
        <begin position="406"/>
        <end position="428"/>
    </location>
</feature>
<feature type="compositionally biased region" description="Basic and acidic residues" evidence="2">
    <location>
        <begin position="553"/>
        <end position="569"/>
    </location>
</feature>
<protein>
    <submittedName>
        <fullName evidence="4">Protein kinase C and casein kinase substrate in neurons protein 2</fullName>
    </submittedName>
</protein>
<feature type="region of interest" description="Disordered" evidence="2">
    <location>
        <begin position="333"/>
        <end position="381"/>
    </location>
</feature>
<feature type="compositionally biased region" description="Low complexity" evidence="2">
    <location>
        <begin position="333"/>
        <end position="370"/>
    </location>
</feature>
<dbReference type="EMBL" id="JAIZAY010000019">
    <property type="protein sequence ID" value="KAJ8023829.1"/>
    <property type="molecule type" value="Genomic_DNA"/>
</dbReference>
<dbReference type="SUPFAM" id="SSF103657">
    <property type="entry name" value="BAR/IMD domain-like"/>
    <property type="match status" value="1"/>
</dbReference>
<gene>
    <name evidence="4" type="ORF">HOLleu_36377</name>
</gene>
<dbReference type="PANTHER" id="PTHR23065:SF11">
    <property type="entry name" value="SYNDAPIN, ISOFORM C"/>
    <property type="match status" value="1"/>
</dbReference>
<evidence type="ECO:0000256" key="2">
    <source>
        <dbReference type="SAM" id="MobiDB-lite"/>
    </source>
</evidence>
<dbReference type="InterPro" id="IPR001060">
    <property type="entry name" value="FCH_dom"/>
</dbReference>
<feature type="compositionally biased region" description="Polar residues" evidence="2">
    <location>
        <begin position="529"/>
        <end position="552"/>
    </location>
</feature>
<name>A0A9Q0YK08_HOLLE</name>
<dbReference type="GO" id="GO:0007010">
    <property type="term" value="P:cytoskeleton organization"/>
    <property type="evidence" value="ECO:0007669"/>
    <property type="project" value="TreeGrafter"/>
</dbReference>
<proteinExistence type="predicted"/>
<dbReference type="Proteomes" id="UP001152320">
    <property type="component" value="Chromosome 19"/>
</dbReference>
<feature type="region of interest" description="Disordered" evidence="2">
    <location>
        <begin position="529"/>
        <end position="593"/>
    </location>
</feature>
<dbReference type="GO" id="GO:0030100">
    <property type="term" value="P:regulation of endocytosis"/>
    <property type="evidence" value="ECO:0007669"/>
    <property type="project" value="TreeGrafter"/>
</dbReference>
<dbReference type="GO" id="GO:0005543">
    <property type="term" value="F:phospholipid binding"/>
    <property type="evidence" value="ECO:0007669"/>
    <property type="project" value="TreeGrafter"/>
</dbReference>
<accession>A0A9Q0YK08</accession>
<keyword evidence="4" id="KW-0808">Transferase</keyword>
<dbReference type="GO" id="GO:0016301">
    <property type="term" value="F:kinase activity"/>
    <property type="evidence" value="ECO:0007669"/>
    <property type="project" value="UniProtKB-KW"/>
</dbReference>
<dbReference type="InterPro" id="IPR027267">
    <property type="entry name" value="AH/BAR_dom_sf"/>
</dbReference>
<dbReference type="GO" id="GO:0005886">
    <property type="term" value="C:plasma membrane"/>
    <property type="evidence" value="ECO:0007669"/>
    <property type="project" value="TreeGrafter"/>
</dbReference>